<gene>
    <name evidence="5" type="primary">6052642</name>
    <name evidence="4" type="ORF">CpipJ_CPIJ018736</name>
</gene>
<evidence type="ECO:0000256" key="2">
    <source>
        <dbReference type="ARBA" id="ARBA00008098"/>
    </source>
</evidence>
<dbReference type="Gene3D" id="1.10.238.20">
    <property type="entry name" value="Pheromone/general odorant binding protein domain"/>
    <property type="match status" value="1"/>
</dbReference>
<dbReference type="SUPFAM" id="SSF47565">
    <property type="entry name" value="Insect pheromone/odorant-binding proteins"/>
    <property type="match status" value="1"/>
</dbReference>
<dbReference type="GO" id="GO:0005576">
    <property type="term" value="C:extracellular region"/>
    <property type="evidence" value="ECO:0007669"/>
    <property type="project" value="UniProtKB-SubCell"/>
</dbReference>
<evidence type="ECO:0000256" key="3">
    <source>
        <dbReference type="ARBA" id="ARBA00022525"/>
    </source>
</evidence>
<evidence type="ECO:0000313" key="6">
    <source>
        <dbReference type="Proteomes" id="UP000002320"/>
    </source>
</evidence>
<keyword evidence="6" id="KW-1185">Reference proteome</keyword>
<evidence type="ECO:0000313" key="4">
    <source>
        <dbReference type="EMBL" id="EDS27840.1"/>
    </source>
</evidence>
<sequence>MNVKPDDDLKKYIDCLFKGYRYISTDGNFYASNLLQDFHKIGITKSDAQVETVLKGCKDTSAIGYHYCLLASNVEDEYGKALQYREIRSGNYKSVIEGDKYDEKKVEKQFKETLAKVCPTKEEMQKIMKNLEGKKDDYLTLGGGEILKS</sequence>
<organism>
    <name type="scientific">Culex quinquefasciatus</name>
    <name type="common">Southern house mosquito</name>
    <name type="synonym">Culex pungens</name>
    <dbReference type="NCBI Taxonomy" id="7176"/>
    <lineage>
        <taxon>Eukaryota</taxon>
        <taxon>Metazoa</taxon>
        <taxon>Ecdysozoa</taxon>
        <taxon>Arthropoda</taxon>
        <taxon>Hexapoda</taxon>
        <taxon>Insecta</taxon>
        <taxon>Pterygota</taxon>
        <taxon>Neoptera</taxon>
        <taxon>Endopterygota</taxon>
        <taxon>Diptera</taxon>
        <taxon>Nematocera</taxon>
        <taxon>Culicoidea</taxon>
        <taxon>Culicidae</taxon>
        <taxon>Culicinae</taxon>
        <taxon>Culicini</taxon>
        <taxon>Culex</taxon>
        <taxon>Culex</taxon>
    </lineage>
</organism>
<keyword evidence="3" id="KW-0964">Secreted</keyword>
<accession>B0XGV3</accession>
<dbReference type="EMBL" id="DS233068">
    <property type="protein sequence ID" value="EDS27840.1"/>
    <property type="molecule type" value="Genomic_DNA"/>
</dbReference>
<name>B0XGV3_CULQU</name>
<comment type="similarity">
    <text evidence="2">Belongs to the PBP/GOBP family.</text>
</comment>
<dbReference type="InParanoid" id="B0XGV3"/>
<comment type="subcellular location">
    <subcellularLocation>
        <location evidence="1">Secreted</location>
    </subcellularLocation>
</comment>
<dbReference type="OrthoDB" id="7722701at2759"/>
<evidence type="ECO:0000313" key="5">
    <source>
        <dbReference type="EnsemblMetazoa" id="CPIJ018736-PA"/>
    </source>
</evidence>
<dbReference type="VEuPathDB" id="VectorBase:CQUJHB017172"/>
<dbReference type="Pfam" id="PF01395">
    <property type="entry name" value="PBP_GOBP"/>
    <property type="match status" value="1"/>
</dbReference>
<dbReference type="GO" id="GO:0005549">
    <property type="term" value="F:odorant binding"/>
    <property type="evidence" value="ECO:0007669"/>
    <property type="project" value="InterPro"/>
</dbReference>
<dbReference type="VEuPathDB" id="VectorBase:CPIJ018736"/>
<dbReference type="Proteomes" id="UP000002320">
    <property type="component" value="Unassembled WGS sequence"/>
</dbReference>
<dbReference type="SMR" id="B0XGV3"/>
<dbReference type="EnsemblMetazoa" id="CPIJ018736-RA">
    <property type="protein sequence ID" value="CPIJ018736-PA"/>
    <property type="gene ID" value="CPIJ018736"/>
</dbReference>
<protein>
    <submittedName>
        <fullName evidence="4">D7 protein</fullName>
    </submittedName>
</protein>
<dbReference type="KEGG" id="cqu:CpipJ_CPIJ018736"/>
<evidence type="ECO:0000256" key="1">
    <source>
        <dbReference type="ARBA" id="ARBA00004613"/>
    </source>
</evidence>
<dbReference type="InterPro" id="IPR006170">
    <property type="entry name" value="PBP/GOBP"/>
</dbReference>
<dbReference type="AlphaFoldDB" id="B0XGV3"/>
<reference evidence="4" key="1">
    <citation type="submission" date="2007-03" db="EMBL/GenBank/DDBJ databases">
        <title>Annotation of Culex pipiens quinquefasciatus.</title>
        <authorList>
            <consortium name="The Broad Institute Genome Sequencing Platform"/>
            <person name="Atkinson P.W."/>
            <person name="Hemingway J."/>
            <person name="Christensen B.M."/>
            <person name="Higgs S."/>
            <person name="Kodira C."/>
            <person name="Hannick L."/>
            <person name="Megy K."/>
            <person name="O'Leary S."/>
            <person name="Pearson M."/>
            <person name="Haas B.J."/>
            <person name="Mauceli E."/>
            <person name="Wortman J.R."/>
            <person name="Lee N.H."/>
            <person name="Guigo R."/>
            <person name="Stanke M."/>
            <person name="Alvarado L."/>
            <person name="Amedeo P."/>
            <person name="Antoine C.H."/>
            <person name="Arensburger P."/>
            <person name="Bidwell S.L."/>
            <person name="Crawford M."/>
            <person name="Camaro F."/>
            <person name="Devon K."/>
            <person name="Engels R."/>
            <person name="Hammond M."/>
            <person name="Howarth C."/>
            <person name="Koehrsen M."/>
            <person name="Lawson D."/>
            <person name="Montgomery P."/>
            <person name="Nene V."/>
            <person name="Nusbaum C."/>
            <person name="Puiu D."/>
            <person name="Romero-Severson J."/>
            <person name="Severson D.W."/>
            <person name="Shumway M."/>
            <person name="Sisk P."/>
            <person name="Stolte C."/>
            <person name="Zeng Q."/>
            <person name="Eisenstadt E."/>
            <person name="Fraser-Liggett C."/>
            <person name="Strausberg R."/>
            <person name="Galagan J."/>
            <person name="Birren B."/>
            <person name="Collins F.H."/>
        </authorList>
    </citation>
    <scope>NUCLEOTIDE SEQUENCE [LARGE SCALE GENOMIC DNA]</scope>
    <source>
        <strain evidence="4">JHB</strain>
    </source>
</reference>
<dbReference type="HOGENOM" id="CLU_1751479_0_0_1"/>
<proteinExistence type="inferred from homology"/>
<dbReference type="InterPro" id="IPR036728">
    <property type="entry name" value="PBP_GOBP_sf"/>
</dbReference>
<dbReference type="STRING" id="7176.B0XGV3"/>
<reference evidence="5" key="2">
    <citation type="submission" date="2021-02" db="UniProtKB">
        <authorList>
            <consortium name="EnsemblMetazoa"/>
        </authorList>
    </citation>
    <scope>IDENTIFICATION</scope>
    <source>
        <strain evidence="5">JHB</strain>
    </source>
</reference>